<dbReference type="Proteomes" id="UP000324222">
    <property type="component" value="Unassembled WGS sequence"/>
</dbReference>
<dbReference type="EMBL" id="VSRR010061373">
    <property type="protein sequence ID" value="MPC83055.1"/>
    <property type="molecule type" value="Genomic_DNA"/>
</dbReference>
<reference evidence="1 2" key="1">
    <citation type="submission" date="2019-05" db="EMBL/GenBank/DDBJ databases">
        <title>Another draft genome of Portunus trituberculatus and its Hox gene families provides insights of decapod evolution.</title>
        <authorList>
            <person name="Jeong J.-H."/>
            <person name="Song I."/>
            <person name="Kim S."/>
            <person name="Choi T."/>
            <person name="Kim D."/>
            <person name="Ryu S."/>
            <person name="Kim W."/>
        </authorList>
    </citation>
    <scope>NUCLEOTIDE SEQUENCE [LARGE SCALE GENOMIC DNA]</scope>
    <source>
        <tissue evidence="1">Muscle</tissue>
    </source>
</reference>
<dbReference type="AlphaFoldDB" id="A0A5B7IL35"/>
<comment type="caution">
    <text evidence="1">The sequence shown here is derived from an EMBL/GenBank/DDBJ whole genome shotgun (WGS) entry which is preliminary data.</text>
</comment>
<evidence type="ECO:0000313" key="2">
    <source>
        <dbReference type="Proteomes" id="UP000324222"/>
    </source>
</evidence>
<sequence>MAEGGAARHTGSFVVPDRREVKGRRAAGLREGRSVLMRSAFFSSRHVGHLGVKPCCFTLPLPLCESACYSRSLLRGS</sequence>
<protein>
    <submittedName>
        <fullName evidence="1">Uncharacterized protein</fullName>
    </submittedName>
</protein>
<proteinExistence type="predicted"/>
<accession>A0A5B7IL35</accession>
<evidence type="ECO:0000313" key="1">
    <source>
        <dbReference type="EMBL" id="MPC83055.1"/>
    </source>
</evidence>
<name>A0A5B7IL35_PORTR</name>
<gene>
    <name evidence="1" type="ORF">E2C01_077745</name>
</gene>
<organism evidence="1 2">
    <name type="scientific">Portunus trituberculatus</name>
    <name type="common">Swimming crab</name>
    <name type="synonym">Neptunus trituberculatus</name>
    <dbReference type="NCBI Taxonomy" id="210409"/>
    <lineage>
        <taxon>Eukaryota</taxon>
        <taxon>Metazoa</taxon>
        <taxon>Ecdysozoa</taxon>
        <taxon>Arthropoda</taxon>
        <taxon>Crustacea</taxon>
        <taxon>Multicrustacea</taxon>
        <taxon>Malacostraca</taxon>
        <taxon>Eumalacostraca</taxon>
        <taxon>Eucarida</taxon>
        <taxon>Decapoda</taxon>
        <taxon>Pleocyemata</taxon>
        <taxon>Brachyura</taxon>
        <taxon>Eubrachyura</taxon>
        <taxon>Portunoidea</taxon>
        <taxon>Portunidae</taxon>
        <taxon>Portuninae</taxon>
        <taxon>Portunus</taxon>
    </lineage>
</organism>
<keyword evidence="2" id="KW-1185">Reference proteome</keyword>